<protein>
    <submittedName>
        <fullName evidence="2">FlaC</fullName>
    </submittedName>
</protein>
<dbReference type="PIRSF" id="PIRSF018660">
    <property type="entry name" value="Archl_flaC"/>
    <property type="match status" value="1"/>
</dbReference>
<reference evidence="2" key="1">
    <citation type="journal article" date="2001" name="J. Bacteriol.">
        <title>Characterization of flagellum gene families of methanogenic archaea and localization of novel flagellum accessory proteins.</title>
        <authorList>
            <person name="Thomas N.A."/>
            <person name="Jarrell K.F."/>
        </authorList>
    </citation>
    <scope>NUCLEOTIDE SEQUENCE</scope>
</reference>
<gene>
    <name evidence="2" type="primary">flaC</name>
</gene>
<evidence type="ECO:0000313" key="2">
    <source>
        <dbReference type="EMBL" id="AAG50072.1"/>
    </source>
</evidence>
<sequence length="183" mass="21038">MPNISEIIEGNKKKIAFSKGKKKEELEVEEEFRIDEEIIEDTGEDLAAANEELLAKISELESRFPKIEMMVTNIRKENESLRNDINKINENFQDIMALYEVVSNQINPFIGISKVTATSMEKIERLEYEADHLRKKVKELQNDIVILANIYLEQHDIDLDEIINEVLADEEISKAISGEDIDG</sequence>
<organism evidence="2">
    <name type="scientific">Methanothermococcus thermolithotrophicus</name>
    <name type="common">Methanococcus thermolithotrophicus</name>
    <dbReference type="NCBI Taxonomy" id="2186"/>
    <lineage>
        <taxon>Archaea</taxon>
        <taxon>Methanobacteriati</taxon>
        <taxon>Methanobacteriota</taxon>
        <taxon>Methanomada group</taxon>
        <taxon>Methanococci</taxon>
        <taxon>Methanococcales</taxon>
        <taxon>Methanococcaceae</taxon>
        <taxon>Methanothermococcus</taxon>
    </lineage>
</organism>
<feature type="coiled-coil region" evidence="1">
    <location>
        <begin position="123"/>
        <end position="150"/>
    </location>
</feature>
<dbReference type="InterPro" id="IPR009205">
    <property type="entry name" value="FlaC_arc"/>
</dbReference>
<feature type="coiled-coil region" evidence="1">
    <location>
        <begin position="43"/>
        <end position="98"/>
    </location>
</feature>
<proteinExistence type="predicted"/>
<dbReference type="Pfam" id="PF05377">
    <property type="entry name" value="FlaC_arch"/>
    <property type="match status" value="1"/>
</dbReference>
<evidence type="ECO:0000256" key="1">
    <source>
        <dbReference type="SAM" id="Coils"/>
    </source>
</evidence>
<name>Q9C4P8_METTL</name>
<dbReference type="EMBL" id="AF333250">
    <property type="protein sequence ID" value="AAG50072.1"/>
    <property type="molecule type" value="Genomic_DNA"/>
</dbReference>
<dbReference type="AlphaFoldDB" id="Q9C4P8"/>
<accession>Q9C4P8</accession>
<keyword evidence="1" id="KW-0175">Coiled coil</keyword>